<protein>
    <recommendedName>
        <fullName evidence="2">MIF4G domain-containing protein</fullName>
    </recommendedName>
</protein>
<proteinExistence type="predicted"/>
<dbReference type="GO" id="GO:0003743">
    <property type="term" value="F:translation initiation factor activity"/>
    <property type="evidence" value="ECO:0007669"/>
    <property type="project" value="TreeGrafter"/>
</dbReference>
<evidence type="ECO:0000259" key="2">
    <source>
        <dbReference type="SMART" id="SM00543"/>
    </source>
</evidence>
<dbReference type="GO" id="GO:0003729">
    <property type="term" value="F:mRNA binding"/>
    <property type="evidence" value="ECO:0007669"/>
    <property type="project" value="TreeGrafter"/>
</dbReference>
<dbReference type="InterPro" id="IPR003890">
    <property type="entry name" value="MIF4G-like_typ-3"/>
</dbReference>
<feature type="compositionally biased region" description="Basic residues" evidence="1">
    <location>
        <begin position="362"/>
        <end position="375"/>
    </location>
</feature>
<dbReference type="GO" id="GO:0016281">
    <property type="term" value="C:eukaryotic translation initiation factor 4F complex"/>
    <property type="evidence" value="ECO:0007669"/>
    <property type="project" value="TreeGrafter"/>
</dbReference>
<feature type="region of interest" description="Disordered" evidence="1">
    <location>
        <begin position="362"/>
        <end position="396"/>
    </location>
</feature>
<feature type="domain" description="MIF4G" evidence="2">
    <location>
        <begin position="53"/>
        <end position="268"/>
    </location>
</feature>
<evidence type="ECO:0000256" key="1">
    <source>
        <dbReference type="SAM" id="MobiDB-lite"/>
    </source>
</evidence>
<dbReference type="Gene3D" id="1.25.40.180">
    <property type="match status" value="1"/>
</dbReference>
<reference evidence="3 4" key="1">
    <citation type="submission" date="2024-04" db="EMBL/GenBank/DDBJ databases">
        <authorList>
            <person name="Rising A."/>
            <person name="Reimegard J."/>
            <person name="Sonavane S."/>
            <person name="Akerstrom W."/>
            <person name="Nylinder S."/>
            <person name="Hedman E."/>
            <person name="Kallberg Y."/>
        </authorList>
    </citation>
    <scope>NUCLEOTIDE SEQUENCE [LARGE SCALE GENOMIC DNA]</scope>
</reference>
<dbReference type="AlphaFoldDB" id="A0AAV1Z9V8"/>
<gene>
    <name evidence="3" type="ORF">LARSCL_LOCUS4185</name>
</gene>
<feature type="compositionally biased region" description="Basic and acidic residues" evidence="1">
    <location>
        <begin position="381"/>
        <end position="396"/>
    </location>
</feature>
<dbReference type="PANTHER" id="PTHR23253:SF78">
    <property type="entry name" value="EUKARYOTIC TRANSLATION INITIATION FACTOR 4G1, ISOFORM B-RELATED"/>
    <property type="match status" value="1"/>
</dbReference>
<evidence type="ECO:0000313" key="3">
    <source>
        <dbReference type="EMBL" id="CAL1268474.1"/>
    </source>
</evidence>
<sequence length="396" mass="45776">MLNSEMAREKEASENAMNVTTPLSRTLNLNPSENIWKPLSRSQQTIEEKENLKRKVQAVLNKLTFQKFKILLSQLKKLNIDSLEALDLVVELIYENAIYEPYFCVLYANLCKQLVLKMPFIAQSDQHANLHAILLSKCIRGFDEKFSNFKQENENLQPQDIEEIMKLKARWIGNMRFMGELYKFNLIETSVILGCADILLNQEDEDSLECFCWLMKTAGEELENCKDLPEENPVDKYFAQIQKIVDSRLTTTRIRFLLQDIIDLRQSDWIPRRIENRPRTIDEIRKEAALEAQKQMQMYHKMVSSNTSACNDQVNATCHNSCLCDHESSKPSESTKVNCSASSVSESEAPIEVKNLLVAHGWKGKKKNYNKRKSQNNRNQPENKNEPSDNSSKTEL</sequence>
<comment type="caution">
    <text evidence="3">The sequence shown here is derived from an EMBL/GenBank/DDBJ whole genome shotgun (WGS) entry which is preliminary data.</text>
</comment>
<dbReference type="InterPro" id="IPR016024">
    <property type="entry name" value="ARM-type_fold"/>
</dbReference>
<keyword evidence="4" id="KW-1185">Reference proteome</keyword>
<evidence type="ECO:0000313" key="4">
    <source>
        <dbReference type="Proteomes" id="UP001497382"/>
    </source>
</evidence>
<dbReference type="Proteomes" id="UP001497382">
    <property type="component" value="Unassembled WGS sequence"/>
</dbReference>
<dbReference type="EMBL" id="CAXIEN010000034">
    <property type="protein sequence ID" value="CAL1268474.1"/>
    <property type="molecule type" value="Genomic_DNA"/>
</dbReference>
<dbReference type="PANTHER" id="PTHR23253">
    <property type="entry name" value="EUKARYOTIC TRANSLATION INITIATION FACTOR 4 GAMMA"/>
    <property type="match status" value="1"/>
</dbReference>
<dbReference type="Pfam" id="PF02854">
    <property type="entry name" value="MIF4G"/>
    <property type="match status" value="1"/>
</dbReference>
<dbReference type="SMART" id="SM00543">
    <property type="entry name" value="MIF4G"/>
    <property type="match status" value="1"/>
</dbReference>
<dbReference type="SUPFAM" id="SSF48371">
    <property type="entry name" value="ARM repeat"/>
    <property type="match status" value="1"/>
</dbReference>
<organism evidence="3 4">
    <name type="scientific">Larinioides sclopetarius</name>
    <dbReference type="NCBI Taxonomy" id="280406"/>
    <lineage>
        <taxon>Eukaryota</taxon>
        <taxon>Metazoa</taxon>
        <taxon>Ecdysozoa</taxon>
        <taxon>Arthropoda</taxon>
        <taxon>Chelicerata</taxon>
        <taxon>Arachnida</taxon>
        <taxon>Araneae</taxon>
        <taxon>Araneomorphae</taxon>
        <taxon>Entelegynae</taxon>
        <taxon>Araneoidea</taxon>
        <taxon>Araneidae</taxon>
        <taxon>Larinioides</taxon>
    </lineage>
</organism>
<name>A0AAV1Z9V8_9ARAC</name>
<accession>A0AAV1Z9V8</accession>